<accession>A0A0P0W837</accession>
<dbReference type="PaxDb" id="39947-A0A0P0W837"/>
<keyword evidence="2" id="KW-1185">Reference proteome</keyword>
<dbReference type="Gramene" id="Os04t0231266-00">
    <property type="protein sequence ID" value="Os04t0231266-00"/>
    <property type="gene ID" value="Os04g0231266"/>
</dbReference>
<gene>
    <name evidence="1" type="ordered locus">Os04g0231266</name>
    <name evidence="1" type="ORF">OSNPB_040231266</name>
</gene>
<proteinExistence type="predicted"/>
<reference evidence="2" key="1">
    <citation type="journal article" date="2005" name="Nature">
        <title>The map-based sequence of the rice genome.</title>
        <authorList>
            <consortium name="International rice genome sequencing project (IRGSP)"/>
            <person name="Matsumoto T."/>
            <person name="Wu J."/>
            <person name="Kanamori H."/>
            <person name="Katayose Y."/>
            <person name="Fujisawa M."/>
            <person name="Namiki N."/>
            <person name="Mizuno H."/>
            <person name="Yamamoto K."/>
            <person name="Antonio B.A."/>
            <person name="Baba T."/>
            <person name="Sakata K."/>
            <person name="Nagamura Y."/>
            <person name="Aoki H."/>
            <person name="Arikawa K."/>
            <person name="Arita K."/>
            <person name="Bito T."/>
            <person name="Chiden Y."/>
            <person name="Fujitsuka N."/>
            <person name="Fukunaka R."/>
            <person name="Hamada M."/>
            <person name="Harada C."/>
            <person name="Hayashi A."/>
            <person name="Hijishita S."/>
            <person name="Honda M."/>
            <person name="Hosokawa S."/>
            <person name="Ichikawa Y."/>
            <person name="Idonuma A."/>
            <person name="Iijima M."/>
            <person name="Ikeda M."/>
            <person name="Ikeno M."/>
            <person name="Ito K."/>
            <person name="Ito S."/>
            <person name="Ito T."/>
            <person name="Ito Y."/>
            <person name="Ito Y."/>
            <person name="Iwabuchi A."/>
            <person name="Kamiya K."/>
            <person name="Karasawa W."/>
            <person name="Kurita K."/>
            <person name="Katagiri S."/>
            <person name="Kikuta A."/>
            <person name="Kobayashi H."/>
            <person name="Kobayashi N."/>
            <person name="Machita K."/>
            <person name="Maehara T."/>
            <person name="Masukawa M."/>
            <person name="Mizubayashi T."/>
            <person name="Mukai Y."/>
            <person name="Nagasaki H."/>
            <person name="Nagata Y."/>
            <person name="Naito S."/>
            <person name="Nakashima M."/>
            <person name="Nakama Y."/>
            <person name="Nakamichi Y."/>
            <person name="Nakamura M."/>
            <person name="Meguro A."/>
            <person name="Negishi M."/>
            <person name="Ohta I."/>
            <person name="Ohta T."/>
            <person name="Okamoto M."/>
            <person name="Ono N."/>
            <person name="Saji S."/>
            <person name="Sakaguchi M."/>
            <person name="Sakai K."/>
            <person name="Shibata M."/>
            <person name="Shimokawa T."/>
            <person name="Song J."/>
            <person name="Takazaki Y."/>
            <person name="Terasawa K."/>
            <person name="Tsugane M."/>
            <person name="Tsuji K."/>
            <person name="Ueda S."/>
            <person name="Waki K."/>
            <person name="Yamagata H."/>
            <person name="Yamamoto M."/>
            <person name="Yamamoto S."/>
            <person name="Yamane H."/>
            <person name="Yoshiki S."/>
            <person name="Yoshihara R."/>
            <person name="Yukawa K."/>
            <person name="Zhong H."/>
            <person name="Yano M."/>
            <person name="Yuan Q."/>
            <person name="Ouyang S."/>
            <person name="Liu J."/>
            <person name="Jones K.M."/>
            <person name="Gansberger K."/>
            <person name="Moffat K."/>
            <person name="Hill J."/>
            <person name="Bera J."/>
            <person name="Fadrosh D."/>
            <person name="Jin S."/>
            <person name="Johri S."/>
            <person name="Kim M."/>
            <person name="Overton L."/>
            <person name="Reardon M."/>
            <person name="Tsitrin T."/>
            <person name="Vuong H."/>
            <person name="Weaver B."/>
            <person name="Ciecko A."/>
            <person name="Tallon L."/>
            <person name="Jackson J."/>
            <person name="Pai G."/>
            <person name="Aken S.V."/>
            <person name="Utterback T."/>
            <person name="Reidmuller S."/>
            <person name="Feldblyum T."/>
            <person name="Hsiao J."/>
            <person name="Zismann V."/>
            <person name="Iobst S."/>
            <person name="de Vazeille A.R."/>
            <person name="Buell C.R."/>
            <person name="Ying K."/>
            <person name="Li Y."/>
            <person name="Lu T."/>
            <person name="Huang Y."/>
            <person name="Zhao Q."/>
            <person name="Feng Q."/>
            <person name="Zhang L."/>
            <person name="Zhu J."/>
            <person name="Weng Q."/>
            <person name="Mu J."/>
            <person name="Lu Y."/>
            <person name="Fan D."/>
            <person name="Liu Y."/>
            <person name="Guan J."/>
            <person name="Zhang Y."/>
            <person name="Yu S."/>
            <person name="Liu X."/>
            <person name="Zhang Y."/>
            <person name="Hong G."/>
            <person name="Han B."/>
            <person name="Choisne N."/>
            <person name="Demange N."/>
            <person name="Orjeda G."/>
            <person name="Samain S."/>
            <person name="Cattolico L."/>
            <person name="Pelletier E."/>
            <person name="Couloux A."/>
            <person name="Segurens B."/>
            <person name="Wincker P."/>
            <person name="D'Hont A."/>
            <person name="Scarpelli C."/>
            <person name="Weissenbach J."/>
            <person name="Salanoubat M."/>
            <person name="Quetier F."/>
            <person name="Yu Y."/>
            <person name="Kim H.R."/>
            <person name="Rambo T."/>
            <person name="Currie J."/>
            <person name="Collura K."/>
            <person name="Luo M."/>
            <person name="Yang T."/>
            <person name="Ammiraju J.S.S."/>
            <person name="Engler F."/>
            <person name="Soderlund C."/>
            <person name="Wing R.A."/>
            <person name="Palmer L.E."/>
            <person name="de la Bastide M."/>
            <person name="Spiegel L."/>
            <person name="Nascimento L."/>
            <person name="Zutavern T."/>
            <person name="O'Shaughnessy A."/>
            <person name="Dike S."/>
            <person name="Dedhia N."/>
            <person name="Preston R."/>
            <person name="Balija V."/>
            <person name="McCombie W.R."/>
            <person name="Chow T."/>
            <person name="Chen H."/>
            <person name="Chung M."/>
            <person name="Chen C."/>
            <person name="Shaw J."/>
            <person name="Wu H."/>
            <person name="Hsiao K."/>
            <person name="Chao Y."/>
            <person name="Chu M."/>
            <person name="Cheng C."/>
            <person name="Hour A."/>
            <person name="Lee P."/>
            <person name="Lin S."/>
            <person name="Lin Y."/>
            <person name="Liou J."/>
            <person name="Liu S."/>
            <person name="Hsing Y."/>
            <person name="Raghuvanshi S."/>
            <person name="Mohanty A."/>
            <person name="Bharti A.K."/>
            <person name="Gaur A."/>
            <person name="Gupta V."/>
            <person name="Kumar D."/>
            <person name="Ravi V."/>
            <person name="Vij S."/>
            <person name="Kapur A."/>
            <person name="Khurana P."/>
            <person name="Khurana P."/>
            <person name="Khurana J.P."/>
            <person name="Tyagi A.K."/>
            <person name="Gaikwad K."/>
            <person name="Singh A."/>
            <person name="Dalal V."/>
            <person name="Srivastava S."/>
            <person name="Dixit A."/>
            <person name="Pal A.K."/>
            <person name="Ghazi I.A."/>
            <person name="Yadav M."/>
            <person name="Pandit A."/>
            <person name="Bhargava A."/>
            <person name="Sureshbabu K."/>
            <person name="Batra K."/>
            <person name="Sharma T.R."/>
            <person name="Mohapatra T."/>
            <person name="Singh N.K."/>
            <person name="Messing J."/>
            <person name="Nelson A.B."/>
            <person name="Fuks G."/>
            <person name="Kavchok S."/>
            <person name="Keizer G."/>
            <person name="Linton E."/>
            <person name="Llaca V."/>
            <person name="Song R."/>
            <person name="Tanyolac B."/>
            <person name="Young S."/>
            <person name="Ho-Il K."/>
            <person name="Hahn J.H."/>
            <person name="Sangsakoo G."/>
            <person name="Vanavichit A."/>
            <person name="de Mattos Luiz.A.T."/>
            <person name="Zimmer P.D."/>
            <person name="Malone G."/>
            <person name="Dellagostin O."/>
            <person name="de Oliveira A.C."/>
            <person name="Bevan M."/>
            <person name="Bancroft I."/>
            <person name="Minx P."/>
            <person name="Cordum H."/>
            <person name="Wilson R."/>
            <person name="Cheng Z."/>
            <person name="Jin W."/>
            <person name="Jiang J."/>
            <person name="Leong S.A."/>
            <person name="Iwama H."/>
            <person name="Gojobori T."/>
            <person name="Itoh T."/>
            <person name="Niimura Y."/>
            <person name="Fujii Y."/>
            <person name="Habara T."/>
            <person name="Sakai H."/>
            <person name="Sato Y."/>
            <person name="Wilson G."/>
            <person name="Kumar K."/>
            <person name="McCouch S."/>
            <person name="Juretic N."/>
            <person name="Hoen D."/>
            <person name="Wright S."/>
            <person name="Bruskiewich R."/>
            <person name="Bureau T."/>
            <person name="Miyao A."/>
            <person name="Hirochika H."/>
            <person name="Nishikawa T."/>
            <person name="Kadowaki K."/>
            <person name="Sugiura M."/>
            <person name="Burr B."/>
            <person name="Sasaki T."/>
        </authorList>
    </citation>
    <scope>NUCLEOTIDE SEQUENCE [LARGE SCALE GENOMIC DNA]</scope>
    <source>
        <strain evidence="2">cv. Nipponbare</strain>
    </source>
</reference>
<evidence type="ECO:0000313" key="1">
    <source>
        <dbReference type="EMBL" id="BAS88226.1"/>
    </source>
</evidence>
<feature type="non-terminal residue" evidence="1">
    <location>
        <position position="1"/>
    </location>
</feature>
<dbReference type="Proteomes" id="UP000059680">
    <property type="component" value="Chromosome 4"/>
</dbReference>
<dbReference type="FunCoup" id="A0A0P0W837">
    <property type="interactions" value="271"/>
</dbReference>
<dbReference type="InParanoid" id="A0A0P0W837"/>
<organism evidence="1 2">
    <name type="scientific">Oryza sativa subsp. japonica</name>
    <name type="common">Rice</name>
    <dbReference type="NCBI Taxonomy" id="39947"/>
    <lineage>
        <taxon>Eukaryota</taxon>
        <taxon>Viridiplantae</taxon>
        <taxon>Streptophyta</taxon>
        <taxon>Embryophyta</taxon>
        <taxon>Tracheophyta</taxon>
        <taxon>Spermatophyta</taxon>
        <taxon>Magnoliopsida</taxon>
        <taxon>Liliopsida</taxon>
        <taxon>Poales</taxon>
        <taxon>Poaceae</taxon>
        <taxon>BOP clade</taxon>
        <taxon>Oryzoideae</taxon>
        <taxon>Oryzeae</taxon>
        <taxon>Oryzinae</taxon>
        <taxon>Oryza</taxon>
        <taxon>Oryza sativa</taxon>
    </lineage>
</organism>
<dbReference type="EMBL" id="AP014960">
    <property type="protein sequence ID" value="BAS88226.1"/>
    <property type="molecule type" value="Genomic_DNA"/>
</dbReference>
<reference evidence="1 2" key="2">
    <citation type="journal article" date="2013" name="Plant Cell Physiol.">
        <title>Rice Annotation Project Database (RAP-DB): an integrative and interactive database for rice genomics.</title>
        <authorList>
            <person name="Sakai H."/>
            <person name="Lee S.S."/>
            <person name="Tanaka T."/>
            <person name="Numa H."/>
            <person name="Kim J."/>
            <person name="Kawahara Y."/>
            <person name="Wakimoto H."/>
            <person name="Yang C.C."/>
            <person name="Iwamoto M."/>
            <person name="Abe T."/>
            <person name="Yamada Y."/>
            <person name="Muto A."/>
            <person name="Inokuchi H."/>
            <person name="Ikemura T."/>
            <person name="Matsumoto T."/>
            <person name="Sasaki T."/>
            <person name="Itoh T."/>
        </authorList>
    </citation>
    <scope>NUCLEOTIDE SEQUENCE [LARGE SCALE GENOMIC DNA]</scope>
    <source>
        <strain evidence="2">cv. Nipponbare</strain>
    </source>
</reference>
<evidence type="ECO:0000313" key="2">
    <source>
        <dbReference type="Proteomes" id="UP000059680"/>
    </source>
</evidence>
<name>A0A0P0W837_ORYSJ</name>
<dbReference type="AlphaFoldDB" id="A0A0P0W837"/>
<protein>
    <submittedName>
        <fullName evidence="1">Os04g0231266 protein</fullName>
    </submittedName>
</protein>
<sequence>ENYFFSFTGYFLDYTLAPIMGYSLETQFAGLCHFGLSTFRASGQGVFYAGIWVAT</sequence>
<dbReference type="OMA" id="PYMGRIR"/>
<reference evidence="1 2" key="3">
    <citation type="journal article" date="2013" name="Rice">
        <title>Improvement of the Oryza sativa Nipponbare reference genome using next generation sequence and optical map data.</title>
        <authorList>
            <person name="Kawahara Y."/>
            <person name="de la Bastide M."/>
            <person name="Hamilton J.P."/>
            <person name="Kanamori H."/>
            <person name="McCombie W.R."/>
            <person name="Ouyang S."/>
            <person name="Schwartz D.C."/>
            <person name="Tanaka T."/>
            <person name="Wu J."/>
            <person name="Zhou S."/>
            <person name="Childs K.L."/>
            <person name="Davidson R.M."/>
            <person name="Lin H."/>
            <person name="Quesada-Ocampo L."/>
            <person name="Vaillancourt B."/>
            <person name="Sakai H."/>
            <person name="Lee S.S."/>
            <person name="Kim J."/>
            <person name="Numa H."/>
            <person name="Itoh T."/>
            <person name="Buell C.R."/>
            <person name="Matsumoto T."/>
        </authorList>
    </citation>
    <scope>NUCLEOTIDE SEQUENCE [LARGE SCALE GENOMIC DNA]</scope>
    <source>
        <strain evidence="2">cv. Nipponbare</strain>
    </source>
</reference>